<name>A0ACA9SG61_9GLOM</name>
<evidence type="ECO:0000313" key="1">
    <source>
        <dbReference type="EMBL" id="CAG8835622.1"/>
    </source>
</evidence>
<organism evidence="1 2">
    <name type="scientific">Racocetra persica</name>
    <dbReference type="NCBI Taxonomy" id="160502"/>
    <lineage>
        <taxon>Eukaryota</taxon>
        <taxon>Fungi</taxon>
        <taxon>Fungi incertae sedis</taxon>
        <taxon>Mucoromycota</taxon>
        <taxon>Glomeromycotina</taxon>
        <taxon>Glomeromycetes</taxon>
        <taxon>Diversisporales</taxon>
        <taxon>Gigasporaceae</taxon>
        <taxon>Racocetra</taxon>
    </lineage>
</organism>
<dbReference type="Proteomes" id="UP000789920">
    <property type="component" value="Unassembled WGS sequence"/>
</dbReference>
<comment type="caution">
    <text evidence="1">The sequence shown here is derived from an EMBL/GenBank/DDBJ whole genome shotgun (WGS) entry which is preliminary data.</text>
</comment>
<feature type="non-terminal residue" evidence="1">
    <location>
        <position position="70"/>
    </location>
</feature>
<keyword evidence="2" id="KW-1185">Reference proteome</keyword>
<reference evidence="1" key="1">
    <citation type="submission" date="2021-06" db="EMBL/GenBank/DDBJ databases">
        <authorList>
            <person name="Kallberg Y."/>
            <person name="Tangrot J."/>
            <person name="Rosling A."/>
        </authorList>
    </citation>
    <scope>NUCLEOTIDE SEQUENCE</scope>
    <source>
        <strain evidence="1">MA461A</strain>
    </source>
</reference>
<sequence>FAPKPDKTINSYLNLIYSNSKDNETDDNIFDDDIPFNNTELQNINQVAELEDVDQVEYLLLATTTGLLDK</sequence>
<dbReference type="EMBL" id="CAJVQC010112395">
    <property type="protein sequence ID" value="CAG8835622.1"/>
    <property type="molecule type" value="Genomic_DNA"/>
</dbReference>
<protein>
    <submittedName>
        <fullName evidence="1">32740_t:CDS:1</fullName>
    </submittedName>
</protein>
<evidence type="ECO:0000313" key="2">
    <source>
        <dbReference type="Proteomes" id="UP000789920"/>
    </source>
</evidence>
<accession>A0ACA9SG61</accession>
<gene>
    <name evidence="1" type="ORF">RPERSI_LOCUS29614</name>
</gene>
<proteinExistence type="predicted"/>
<feature type="non-terminal residue" evidence="1">
    <location>
        <position position="1"/>
    </location>
</feature>